<name>U4QG49_LACHE</name>
<accession>U4QG49</accession>
<evidence type="ECO:0000313" key="1">
    <source>
        <dbReference type="EMBL" id="CDI42061.1"/>
    </source>
</evidence>
<dbReference type="Proteomes" id="UP000017243">
    <property type="component" value="Unassembled WGS sequence"/>
</dbReference>
<reference evidence="1 2" key="1">
    <citation type="submission" date="2013-09" db="EMBL/GenBank/DDBJ databases">
        <title>Draft Genome Sequence of five Lactobacillus helveticus strains CIRM-BIA 101T, 103, 104, 951 and 953 isolated from milk product.</title>
        <authorList>
            <person name="Valence F."/>
            <person name="Chuat V."/>
            <person name="Ma L."/>
            <person name="Creno S."/>
            <person name="Falentin H."/>
            <person name="Lortal S."/>
            <person name="Bizet C."/>
            <person name="Clermont D."/>
            <person name="Loux V."/>
            <person name="Bouchier C."/>
            <person name="Cousin S."/>
        </authorList>
    </citation>
    <scope>NUCLEOTIDE SEQUENCE [LARGE SCALE GENOMIC DNA]</scope>
    <source>
        <strain evidence="1 2">CIRM-BIA 953</strain>
    </source>
</reference>
<organism evidence="1 2">
    <name type="scientific">Lactobacillus helveticus CIRM-BIA 953</name>
    <dbReference type="NCBI Taxonomy" id="1226335"/>
    <lineage>
        <taxon>Bacteria</taxon>
        <taxon>Bacillati</taxon>
        <taxon>Bacillota</taxon>
        <taxon>Bacilli</taxon>
        <taxon>Lactobacillales</taxon>
        <taxon>Lactobacillaceae</taxon>
        <taxon>Lactobacillus</taxon>
    </lineage>
</organism>
<comment type="caution">
    <text evidence="1">The sequence shown here is derived from an EMBL/GenBank/DDBJ whole genome shotgun (WGS) entry which is preliminary data.</text>
</comment>
<proteinExistence type="predicted"/>
<protein>
    <submittedName>
        <fullName evidence="1">Uncharacterized protein</fullName>
    </submittedName>
</protein>
<evidence type="ECO:0000313" key="2">
    <source>
        <dbReference type="Proteomes" id="UP000017243"/>
    </source>
</evidence>
<sequence>MCLLRLIS</sequence>
<dbReference type="EMBL" id="CBUH010000073">
    <property type="protein sequence ID" value="CDI42061.1"/>
    <property type="molecule type" value="Genomic_DNA"/>
</dbReference>
<gene>
    <name evidence="1" type="ORF">LHCIRMBIA953_02153</name>
</gene>